<evidence type="ECO:0000313" key="4">
    <source>
        <dbReference type="Proteomes" id="UP000664277"/>
    </source>
</evidence>
<organism evidence="3 4">
    <name type="scientific">Candidatus Obscuribacter phosphatis</name>
    <dbReference type="NCBI Taxonomy" id="1906157"/>
    <lineage>
        <taxon>Bacteria</taxon>
        <taxon>Bacillati</taxon>
        <taxon>Candidatus Melainabacteria</taxon>
        <taxon>Candidatus Obscuribacterales</taxon>
        <taxon>Candidatus Obscuribacteraceae</taxon>
        <taxon>Candidatus Obscuribacter</taxon>
    </lineage>
</organism>
<evidence type="ECO:0000256" key="2">
    <source>
        <dbReference type="SAM" id="Phobius"/>
    </source>
</evidence>
<proteinExistence type="predicted"/>
<protein>
    <submittedName>
        <fullName evidence="3">Uncharacterized protein</fullName>
    </submittedName>
</protein>
<gene>
    <name evidence="3" type="ORF">J0M35_18270</name>
</gene>
<keyword evidence="2" id="KW-0812">Transmembrane</keyword>
<comment type="caution">
    <text evidence="3">The sequence shown here is derived from an EMBL/GenBank/DDBJ whole genome shotgun (WGS) entry which is preliminary data.</text>
</comment>
<feature type="compositionally biased region" description="Low complexity" evidence="1">
    <location>
        <begin position="359"/>
        <end position="382"/>
    </location>
</feature>
<reference evidence="3" key="1">
    <citation type="submission" date="2021-02" db="EMBL/GenBank/DDBJ databases">
        <title>Genome-Resolved Metagenomics of a Microbial Community Performing Photosynthetic Biological Nutrient Removal.</title>
        <authorList>
            <person name="Mcdaniel E.A."/>
        </authorList>
    </citation>
    <scope>NUCLEOTIDE SEQUENCE</scope>
    <source>
        <strain evidence="3">UWPOB_OBS1</strain>
    </source>
</reference>
<dbReference type="AlphaFoldDB" id="A0A8J7PJ50"/>
<evidence type="ECO:0000256" key="1">
    <source>
        <dbReference type="SAM" id="MobiDB-lite"/>
    </source>
</evidence>
<keyword evidence="2" id="KW-0472">Membrane</keyword>
<accession>A0A8J7PJ50</accession>
<dbReference type="EMBL" id="JAFLCK010000036">
    <property type="protein sequence ID" value="MBN8662322.1"/>
    <property type="molecule type" value="Genomic_DNA"/>
</dbReference>
<evidence type="ECO:0000313" key="3">
    <source>
        <dbReference type="EMBL" id="MBN8662322.1"/>
    </source>
</evidence>
<dbReference type="Proteomes" id="UP000664277">
    <property type="component" value="Unassembled WGS sequence"/>
</dbReference>
<keyword evidence="2" id="KW-1133">Transmembrane helix</keyword>
<name>A0A8J7PJ50_9BACT</name>
<feature type="region of interest" description="Disordered" evidence="1">
    <location>
        <begin position="359"/>
        <end position="393"/>
    </location>
</feature>
<sequence>MTLKTRPPRSEKKCLRKNELACQVSAASKVSQAAACASAKIRRSSVYIPFLSFSSFLSFLLVTSLVTLEFVVSSGAALFAKEQWEMQHPSGPAPSGIIDPGSMVNSIYDPTPPSNSKSGASSFAPGLVAPINVPGMGQNQTSQSASVPGLALPGQGGALGFPSGGAASARANMAVPDVLKQILSTRIAAGTVLTGILADDLSSSKSLPQDLFSIVLPDGYFANGVEVIPPNSRIVGTVVSVAPARTLRGVSTPGNLQVGLTTLVFPDGRSCKFAGYIDRNPAHDLAQPPQLRSSSMNFSDYKRDLSSFMNSVTAGIGIRPTFRYRGPEFNLKAGTMVPVRLNSTVDVSRMTAPTIVNSAAASSSSGSSGSPSGTAGATAGNSEPRNSNYGIAKDAAIGGGPGYNGMPIIQAPIPPGQVGSNNNLNNVPNNGLLPAVVPLELPDPF</sequence>
<feature type="transmembrane region" description="Helical" evidence="2">
    <location>
        <begin position="57"/>
        <end position="80"/>
    </location>
</feature>